<dbReference type="Pfam" id="PF00072">
    <property type="entry name" value="Response_reg"/>
    <property type="match status" value="1"/>
</dbReference>
<dbReference type="GO" id="GO:0016301">
    <property type="term" value="F:kinase activity"/>
    <property type="evidence" value="ECO:0007669"/>
    <property type="project" value="UniProtKB-KW"/>
</dbReference>
<comment type="caution">
    <text evidence="1">Lacks conserved residue(s) required for the propagation of feature annotation.</text>
</comment>
<dbReference type="SUPFAM" id="SSF52172">
    <property type="entry name" value="CheY-like"/>
    <property type="match status" value="1"/>
</dbReference>
<organism evidence="3 4">
    <name type="scientific">Caballeronia calidae</name>
    <dbReference type="NCBI Taxonomy" id="1777139"/>
    <lineage>
        <taxon>Bacteria</taxon>
        <taxon>Pseudomonadati</taxon>
        <taxon>Pseudomonadota</taxon>
        <taxon>Betaproteobacteria</taxon>
        <taxon>Burkholderiales</taxon>
        <taxon>Burkholderiaceae</taxon>
        <taxon>Caballeronia</taxon>
    </lineage>
</organism>
<gene>
    <name evidence="3" type="ORF">AWB78_04492</name>
</gene>
<protein>
    <submittedName>
        <fullName evidence="3">Histidine kinase</fullName>
    </submittedName>
</protein>
<sequence>MSGYELARALRAMPHLEGIRLVAITGYGQAEDYQRTREAGFDDHLVKPVDLSALERSLTSPRH</sequence>
<comment type="caution">
    <text evidence="3">The sequence shown here is derived from an EMBL/GenBank/DDBJ whole genome shotgun (WGS) entry which is preliminary data.</text>
</comment>
<name>A0A158CX99_9BURK</name>
<keyword evidence="4" id="KW-1185">Reference proteome</keyword>
<evidence type="ECO:0000259" key="2">
    <source>
        <dbReference type="PROSITE" id="PS50110"/>
    </source>
</evidence>
<keyword evidence="3" id="KW-0808">Transferase</keyword>
<accession>A0A158CX99</accession>
<proteinExistence type="predicted"/>
<dbReference type="PROSITE" id="PS50110">
    <property type="entry name" value="RESPONSE_REGULATORY"/>
    <property type="match status" value="1"/>
</dbReference>
<dbReference type="Proteomes" id="UP000071859">
    <property type="component" value="Unassembled WGS sequence"/>
</dbReference>
<dbReference type="InterPro" id="IPR001789">
    <property type="entry name" value="Sig_transdc_resp-reg_receiver"/>
</dbReference>
<dbReference type="GO" id="GO:0000160">
    <property type="term" value="P:phosphorelay signal transduction system"/>
    <property type="evidence" value="ECO:0007669"/>
    <property type="project" value="InterPro"/>
</dbReference>
<dbReference type="RefSeq" id="WP_232477789.1">
    <property type="nucleotide sequence ID" value="NZ_FCOX02000025.1"/>
</dbReference>
<keyword evidence="3" id="KW-0418">Kinase</keyword>
<dbReference type="EMBL" id="FCOX02000025">
    <property type="protein sequence ID" value="SAK86982.1"/>
    <property type="molecule type" value="Genomic_DNA"/>
</dbReference>
<evidence type="ECO:0000313" key="3">
    <source>
        <dbReference type="EMBL" id="SAK86982.1"/>
    </source>
</evidence>
<dbReference type="InterPro" id="IPR011006">
    <property type="entry name" value="CheY-like_superfamily"/>
</dbReference>
<evidence type="ECO:0000256" key="1">
    <source>
        <dbReference type="PROSITE-ProRule" id="PRU00169"/>
    </source>
</evidence>
<dbReference type="AlphaFoldDB" id="A0A158CX99"/>
<dbReference type="Gene3D" id="3.40.50.2300">
    <property type="match status" value="1"/>
</dbReference>
<feature type="domain" description="Response regulatory" evidence="2">
    <location>
        <begin position="1"/>
        <end position="62"/>
    </location>
</feature>
<reference evidence="3" key="1">
    <citation type="submission" date="2016-01" db="EMBL/GenBank/DDBJ databases">
        <authorList>
            <person name="Peeters C."/>
        </authorList>
    </citation>
    <scope>NUCLEOTIDE SEQUENCE</scope>
    <source>
        <strain evidence="3">LMG 29321</strain>
    </source>
</reference>
<evidence type="ECO:0000313" key="4">
    <source>
        <dbReference type="Proteomes" id="UP000071859"/>
    </source>
</evidence>